<organism evidence="6 7">
    <name type="scientific">Discina gigas</name>
    <dbReference type="NCBI Taxonomy" id="1032678"/>
    <lineage>
        <taxon>Eukaryota</taxon>
        <taxon>Fungi</taxon>
        <taxon>Dikarya</taxon>
        <taxon>Ascomycota</taxon>
        <taxon>Pezizomycotina</taxon>
        <taxon>Pezizomycetes</taxon>
        <taxon>Pezizales</taxon>
        <taxon>Discinaceae</taxon>
        <taxon>Discina</taxon>
    </lineage>
</organism>
<keyword evidence="7" id="KW-1185">Reference proteome</keyword>
<comment type="caution">
    <text evidence="6">The sequence shown here is derived from an EMBL/GenBank/DDBJ whole genome shotgun (WGS) entry which is preliminary data.</text>
</comment>
<keyword evidence="2 3" id="KW-0728">SH3 domain</keyword>
<gene>
    <name evidence="6" type="ORF">Q9L58_002168</name>
</gene>
<dbReference type="CDD" id="cd11842">
    <property type="entry name" value="SH3_Ysc84p_like"/>
    <property type="match status" value="1"/>
</dbReference>
<evidence type="ECO:0000256" key="3">
    <source>
        <dbReference type="PROSITE-ProRule" id="PRU00192"/>
    </source>
</evidence>
<dbReference type="Pfam" id="PF00018">
    <property type="entry name" value="SH3_1"/>
    <property type="match status" value="1"/>
</dbReference>
<evidence type="ECO:0000256" key="2">
    <source>
        <dbReference type="ARBA" id="ARBA00022443"/>
    </source>
</evidence>
<feature type="region of interest" description="Disordered" evidence="4">
    <location>
        <begin position="249"/>
        <end position="293"/>
    </location>
</feature>
<feature type="region of interest" description="Disordered" evidence="4">
    <location>
        <begin position="324"/>
        <end position="348"/>
    </location>
</feature>
<feature type="compositionally biased region" description="Polar residues" evidence="4">
    <location>
        <begin position="324"/>
        <end position="333"/>
    </location>
</feature>
<evidence type="ECO:0000313" key="6">
    <source>
        <dbReference type="EMBL" id="KAL0638744.1"/>
    </source>
</evidence>
<proteinExistence type="inferred from homology"/>
<dbReference type="CDD" id="cd11525">
    <property type="entry name" value="SYLF_SH3YL1_like"/>
    <property type="match status" value="1"/>
</dbReference>
<name>A0ABR3GS47_9PEZI</name>
<evidence type="ECO:0000313" key="7">
    <source>
        <dbReference type="Proteomes" id="UP001447188"/>
    </source>
</evidence>
<evidence type="ECO:0000259" key="5">
    <source>
        <dbReference type="PROSITE" id="PS50002"/>
    </source>
</evidence>
<dbReference type="PANTHER" id="PTHR15629:SF2">
    <property type="entry name" value="SH3 DOMAIN-CONTAINING YSC84-LIKE PROTEIN 1"/>
    <property type="match status" value="1"/>
</dbReference>
<dbReference type="Gene3D" id="2.30.30.40">
    <property type="entry name" value="SH3 Domains"/>
    <property type="match status" value="1"/>
</dbReference>
<evidence type="ECO:0000256" key="4">
    <source>
        <dbReference type="SAM" id="MobiDB-lite"/>
    </source>
</evidence>
<dbReference type="SMART" id="SM00326">
    <property type="entry name" value="SH3"/>
    <property type="match status" value="1"/>
</dbReference>
<dbReference type="EMBL" id="JBBBZM010000018">
    <property type="protein sequence ID" value="KAL0638744.1"/>
    <property type="molecule type" value="Genomic_DNA"/>
</dbReference>
<dbReference type="InterPro" id="IPR033643">
    <property type="entry name" value="SYLF_SH3YL1-like"/>
</dbReference>
<dbReference type="PROSITE" id="PS50002">
    <property type="entry name" value="SH3"/>
    <property type="match status" value="1"/>
</dbReference>
<dbReference type="InterPro" id="IPR036028">
    <property type="entry name" value="SH3-like_dom_sf"/>
</dbReference>
<evidence type="ECO:0000256" key="1">
    <source>
        <dbReference type="ARBA" id="ARBA00007761"/>
    </source>
</evidence>
<dbReference type="InterPro" id="IPR007461">
    <property type="entry name" value="Ysc84_actin-binding"/>
</dbReference>
<dbReference type="Pfam" id="PF04366">
    <property type="entry name" value="Ysc84"/>
    <property type="match status" value="1"/>
</dbReference>
<feature type="domain" description="SH3" evidence="5">
    <location>
        <begin position="358"/>
        <end position="417"/>
    </location>
</feature>
<dbReference type="PRINTS" id="PR01887">
    <property type="entry name" value="SPECTRNALPHA"/>
</dbReference>
<accession>A0ABR3GS47</accession>
<feature type="compositionally biased region" description="Low complexity" evidence="4">
    <location>
        <begin position="273"/>
        <end position="286"/>
    </location>
</feature>
<reference evidence="6 7" key="1">
    <citation type="submission" date="2024-02" db="EMBL/GenBank/DDBJ databases">
        <title>Discinaceae phylogenomics.</title>
        <authorList>
            <person name="Dirks A.C."/>
            <person name="James T.Y."/>
        </authorList>
    </citation>
    <scope>NUCLEOTIDE SEQUENCE [LARGE SCALE GENOMIC DNA]</scope>
    <source>
        <strain evidence="6 7">ACD0624</strain>
    </source>
</reference>
<protein>
    <recommendedName>
        <fullName evidence="5">SH3 domain-containing protein</fullName>
    </recommendedName>
</protein>
<dbReference type="Proteomes" id="UP001447188">
    <property type="component" value="Unassembled WGS sequence"/>
</dbReference>
<dbReference type="SUPFAM" id="SSF50044">
    <property type="entry name" value="SH3-domain"/>
    <property type="match status" value="1"/>
</dbReference>
<dbReference type="InterPro" id="IPR001452">
    <property type="entry name" value="SH3_domain"/>
</dbReference>
<sequence length="417" mass="44712">MGINNPLPANLNSECRKASRILASFVDPKQAFGPDKIIPPSVLSNAKEFVIDRFEQGLAIITVLKAGFLFSGRVGSGLVIARKSDGSWSAPSAIATAGAGFGGQIGAELTDFVMILNDANAVKTFAQSGSITLGGNVSVAAGPVGRNAEASGVASLRSVAGIFSYSKTKGLFAGVSLEGSVIVERKDANKKFYGGSVTGRQLLSGSVTPPAEADALIRILNSRVFSGNITGTNYDEMYNDIPKYDNDRDESIWEGQTGSAYGELESRDRRGSRSGSISNRQISRSSTWQDDVYDREGDSAWKEAHRPDPAQTFDTYENKSTQFQRQHFKSTYSDKGPAPGRPSAPKPVFKPVNRSSALGVNQAVALYTFEADQPGDLGFKKGDIITITKKTDSKNDWWTGQINGKTGIFPSNYVESM</sequence>
<comment type="similarity">
    <text evidence="1">Belongs to the SH3YL1 family.</text>
</comment>
<dbReference type="InterPro" id="IPR051702">
    <property type="entry name" value="SH3_domain_YSC84-like"/>
</dbReference>
<dbReference type="PRINTS" id="PR00452">
    <property type="entry name" value="SH3DOMAIN"/>
</dbReference>
<dbReference type="PANTHER" id="PTHR15629">
    <property type="entry name" value="SH3YL1 PROTEIN"/>
    <property type="match status" value="1"/>
</dbReference>